<dbReference type="Proteomes" id="UP000006320">
    <property type="component" value="Unassembled WGS sequence"/>
</dbReference>
<dbReference type="AlphaFoldDB" id="A0AAV3UU51"/>
<evidence type="ECO:0000313" key="2">
    <source>
        <dbReference type="Proteomes" id="UP000006320"/>
    </source>
</evidence>
<name>A0AAV3UU51_9ALTE</name>
<organism evidence="1 2">
    <name type="scientific">Paraglaciecola chathamensis S18K6</name>
    <dbReference type="NCBI Taxonomy" id="1127672"/>
    <lineage>
        <taxon>Bacteria</taxon>
        <taxon>Pseudomonadati</taxon>
        <taxon>Pseudomonadota</taxon>
        <taxon>Gammaproteobacteria</taxon>
        <taxon>Alteromonadales</taxon>
        <taxon>Alteromonadaceae</taxon>
        <taxon>Paraglaciecola</taxon>
    </lineage>
</organism>
<gene>
    <name evidence="1" type="ORF">GCHA_0790</name>
</gene>
<protein>
    <submittedName>
        <fullName evidence="1">Uncharacterized protein</fullName>
    </submittedName>
</protein>
<comment type="caution">
    <text evidence="1">The sequence shown here is derived from an EMBL/GenBank/DDBJ whole genome shotgun (WGS) entry which is preliminary data.</text>
</comment>
<proteinExistence type="predicted"/>
<sequence>MKMSALQRNYEIFTHSVHFNSNPVNIFYAFGRYFYQTNTIP</sequence>
<reference evidence="1 2" key="1">
    <citation type="journal article" date="2017" name="Antonie Van Leeuwenhoek">
        <title>Rhizobium rhizosphaerae sp. nov., a novel species isolated from rice rhizosphere.</title>
        <authorList>
            <person name="Zhao J.J."/>
            <person name="Zhang J."/>
            <person name="Zhang R.J."/>
            <person name="Zhang C.W."/>
            <person name="Yin H.Q."/>
            <person name="Zhang X.X."/>
        </authorList>
    </citation>
    <scope>NUCLEOTIDE SEQUENCE [LARGE SCALE GENOMIC DNA]</scope>
    <source>
        <strain evidence="1 2">S18K6</strain>
    </source>
</reference>
<accession>A0AAV3UU51</accession>
<evidence type="ECO:0000313" key="1">
    <source>
        <dbReference type="EMBL" id="GAC08753.1"/>
    </source>
</evidence>
<dbReference type="EMBL" id="BAEM01000009">
    <property type="protein sequence ID" value="GAC08753.1"/>
    <property type="molecule type" value="Genomic_DNA"/>
</dbReference>